<keyword evidence="2 7" id="KW-0819">tRNA processing</keyword>
<dbReference type="InterPro" id="IPR020539">
    <property type="entry name" value="RNase_P_CS"/>
</dbReference>
<sequence>MSAFDFSRNARLLRPAEFKRVFDNTEWRGSTPCLLILASANQQAQARLGFVIAKKQVRHAVDRNRIKRIVRESFRLNQAKLEAQDFVILARSGCTELDNQQLREMIDALWFRLRRPSHAKPDNSQRKKRR</sequence>
<dbReference type="PROSITE" id="PS00648">
    <property type="entry name" value="RIBONUCLEASE_P"/>
    <property type="match status" value="1"/>
</dbReference>
<dbReference type="InterPro" id="IPR014721">
    <property type="entry name" value="Ribsml_uS5_D2-typ_fold_subgr"/>
</dbReference>
<evidence type="ECO:0000313" key="10">
    <source>
        <dbReference type="Proteomes" id="UP001150830"/>
    </source>
</evidence>
<evidence type="ECO:0000256" key="4">
    <source>
        <dbReference type="ARBA" id="ARBA00022759"/>
    </source>
</evidence>
<dbReference type="Proteomes" id="UP001150830">
    <property type="component" value="Unassembled WGS sequence"/>
</dbReference>
<evidence type="ECO:0000256" key="8">
    <source>
        <dbReference type="NCBIfam" id="TIGR00188"/>
    </source>
</evidence>
<dbReference type="EC" id="3.1.26.5" evidence="7 8"/>
<comment type="subunit">
    <text evidence="7">Consists of a catalytic RNA component (M1 or rnpB) and a protein subunit.</text>
</comment>
<comment type="caution">
    <text evidence="9">The sequence shown here is derived from an EMBL/GenBank/DDBJ whole genome shotgun (WGS) entry which is preliminary data.</text>
</comment>
<dbReference type="GO" id="GO:0000049">
    <property type="term" value="F:tRNA binding"/>
    <property type="evidence" value="ECO:0007669"/>
    <property type="project" value="UniProtKB-UniRule"/>
</dbReference>
<evidence type="ECO:0000313" key="9">
    <source>
        <dbReference type="EMBL" id="MCY0965256.1"/>
    </source>
</evidence>
<keyword evidence="5 7" id="KW-0378">Hydrolase</keyword>
<dbReference type="PANTHER" id="PTHR33992">
    <property type="entry name" value="RIBONUCLEASE P PROTEIN COMPONENT"/>
    <property type="match status" value="1"/>
</dbReference>
<organism evidence="9 10">
    <name type="scientific">Parathalassolituus penaei</name>
    <dbReference type="NCBI Taxonomy" id="2997323"/>
    <lineage>
        <taxon>Bacteria</taxon>
        <taxon>Pseudomonadati</taxon>
        <taxon>Pseudomonadota</taxon>
        <taxon>Gammaproteobacteria</taxon>
        <taxon>Oceanospirillales</taxon>
        <taxon>Oceanospirillaceae</taxon>
        <taxon>Parathalassolituus</taxon>
    </lineage>
</organism>
<comment type="similarity">
    <text evidence="7">Belongs to the RnpA family.</text>
</comment>
<dbReference type="AlphaFoldDB" id="A0A9X3IRV6"/>
<dbReference type="RefSeq" id="WP_283173469.1">
    <property type="nucleotide sequence ID" value="NZ_JAPNOA010000025.1"/>
</dbReference>
<evidence type="ECO:0000256" key="2">
    <source>
        <dbReference type="ARBA" id="ARBA00022694"/>
    </source>
</evidence>
<proteinExistence type="inferred from homology"/>
<dbReference type="GO" id="GO:0001682">
    <property type="term" value="P:tRNA 5'-leader removal"/>
    <property type="evidence" value="ECO:0007669"/>
    <property type="project" value="UniProtKB-UniRule"/>
</dbReference>
<dbReference type="PANTHER" id="PTHR33992:SF1">
    <property type="entry name" value="RIBONUCLEASE P PROTEIN COMPONENT"/>
    <property type="match status" value="1"/>
</dbReference>
<evidence type="ECO:0000256" key="6">
    <source>
        <dbReference type="ARBA" id="ARBA00022884"/>
    </source>
</evidence>
<gene>
    <name evidence="7 9" type="primary">rnpA</name>
    <name evidence="9" type="ORF">OUO13_08670</name>
</gene>
<evidence type="ECO:0000256" key="3">
    <source>
        <dbReference type="ARBA" id="ARBA00022722"/>
    </source>
</evidence>
<evidence type="ECO:0000256" key="7">
    <source>
        <dbReference type="HAMAP-Rule" id="MF_00227"/>
    </source>
</evidence>
<protein>
    <recommendedName>
        <fullName evidence="7 8">Ribonuclease P protein component</fullName>
        <shortName evidence="7">RNase P protein</shortName>
        <shortName evidence="7">RNaseP protein</shortName>
        <ecNumber evidence="7 8">3.1.26.5</ecNumber>
    </recommendedName>
    <alternativeName>
        <fullName evidence="7">Protein C5</fullName>
    </alternativeName>
</protein>
<evidence type="ECO:0000256" key="5">
    <source>
        <dbReference type="ARBA" id="ARBA00022801"/>
    </source>
</evidence>
<dbReference type="EMBL" id="JAPNOA010000025">
    <property type="protein sequence ID" value="MCY0965256.1"/>
    <property type="molecule type" value="Genomic_DNA"/>
</dbReference>
<dbReference type="HAMAP" id="MF_00227">
    <property type="entry name" value="RNase_P"/>
    <property type="match status" value="1"/>
</dbReference>
<dbReference type="Pfam" id="PF00825">
    <property type="entry name" value="Ribonuclease_P"/>
    <property type="match status" value="1"/>
</dbReference>
<dbReference type="GO" id="GO:0030677">
    <property type="term" value="C:ribonuclease P complex"/>
    <property type="evidence" value="ECO:0007669"/>
    <property type="project" value="TreeGrafter"/>
</dbReference>
<name>A0A9X3IRV6_9GAMM</name>
<dbReference type="Gene3D" id="3.30.230.10">
    <property type="match status" value="1"/>
</dbReference>
<dbReference type="InterPro" id="IPR020568">
    <property type="entry name" value="Ribosomal_Su5_D2-typ_SF"/>
</dbReference>
<dbReference type="GO" id="GO:0004526">
    <property type="term" value="F:ribonuclease P activity"/>
    <property type="evidence" value="ECO:0007669"/>
    <property type="project" value="UniProtKB-UniRule"/>
</dbReference>
<keyword evidence="3 7" id="KW-0540">Nuclease</keyword>
<dbReference type="NCBIfam" id="TIGR00188">
    <property type="entry name" value="rnpA"/>
    <property type="match status" value="1"/>
</dbReference>
<comment type="function">
    <text evidence="1 7">RNaseP catalyzes the removal of the 5'-leader sequence from pre-tRNA to produce the mature 5'-terminus. It can also cleave other RNA substrates such as 4.5S RNA. The protein component plays an auxiliary but essential role in vivo by binding to the 5'-leader sequence and broadening the substrate specificity of the ribozyme.</text>
</comment>
<accession>A0A9X3IRV6</accession>
<dbReference type="SUPFAM" id="SSF54211">
    <property type="entry name" value="Ribosomal protein S5 domain 2-like"/>
    <property type="match status" value="1"/>
</dbReference>
<dbReference type="GO" id="GO:0042781">
    <property type="term" value="F:3'-tRNA processing endoribonuclease activity"/>
    <property type="evidence" value="ECO:0007669"/>
    <property type="project" value="TreeGrafter"/>
</dbReference>
<keyword evidence="6 7" id="KW-0694">RNA-binding</keyword>
<keyword evidence="4 7" id="KW-0255">Endonuclease</keyword>
<reference evidence="9" key="1">
    <citation type="submission" date="2022-11" db="EMBL/GenBank/DDBJ databases">
        <title>Parathalassolutuus dongxingensis gen. nov., sp. nov., a novel member of family Oceanospirillaceae isolated from a coastal shrimp pond in Guangxi, China.</title>
        <authorList>
            <person name="Chen H."/>
        </authorList>
    </citation>
    <scope>NUCLEOTIDE SEQUENCE</scope>
    <source>
        <strain evidence="9">G-43</strain>
    </source>
</reference>
<keyword evidence="10" id="KW-1185">Reference proteome</keyword>
<dbReference type="InterPro" id="IPR000100">
    <property type="entry name" value="RNase_P"/>
</dbReference>
<comment type="catalytic activity">
    <reaction evidence="7">
        <text>Endonucleolytic cleavage of RNA, removing 5'-extranucleotides from tRNA precursor.</text>
        <dbReference type="EC" id="3.1.26.5"/>
    </reaction>
</comment>
<evidence type="ECO:0000256" key="1">
    <source>
        <dbReference type="ARBA" id="ARBA00002663"/>
    </source>
</evidence>